<evidence type="ECO:0000256" key="1">
    <source>
        <dbReference type="SAM" id="MobiDB-lite"/>
    </source>
</evidence>
<reference evidence="2 3" key="1">
    <citation type="submission" date="2024-04" db="EMBL/GenBank/DDBJ databases">
        <title>The reference genome of an endangered Asteraceae, Deinandra increscens subsp. villosa, native to the Central Coast of California.</title>
        <authorList>
            <person name="Guilliams M."/>
            <person name="Hasenstab-Lehman K."/>
            <person name="Meyer R."/>
            <person name="Mcevoy S."/>
        </authorList>
    </citation>
    <scope>NUCLEOTIDE SEQUENCE [LARGE SCALE GENOMIC DNA]</scope>
    <source>
        <tissue evidence="2">Leaf</tissue>
    </source>
</reference>
<dbReference type="Proteomes" id="UP001408789">
    <property type="component" value="Unassembled WGS sequence"/>
</dbReference>
<feature type="compositionally biased region" description="Polar residues" evidence="1">
    <location>
        <begin position="1"/>
        <end position="17"/>
    </location>
</feature>
<feature type="region of interest" description="Disordered" evidence="1">
    <location>
        <begin position="99"/>
        <end position="135"/>
    </location>
</feature>
<evidence type="ECO:0000313" key="3">
    <source>
        <dbReference type="Proteomes" id="UP001408789"/>
    </source>
</evidence>
<accession>A0AAP0C6B4</accession>
<proteinExistence type="predicted"/>
<protein>
    <submittedName>
        <fullName evidence="2">Uncharacterized protein</fullName>
    </submittedName>
</protein>
<dbReference type="AlphaFoldDB" id="A0AAP0C6B4"/>
<feature type="non-terminal residue" evidence="2">
    <location>
        <position position="135"/>
    </location>
</feature>
<keyword evidence="3" id="KW-1185">Reference proteome</keyword>
<feature type="compositionally biased region" description="Low complexity" evidence="1">
    <location>
        <begin position="18"/>
        <end position="31"/>
    </location>
</feature>
<organism evidence="2 3">
    <name type="scientific">Deinandra increscens subsp. villosa</name>
    <dbReference type="NCBI Taxonomy" id="3103831"/>
    <lineage>
        <taxon>Eukaryota</taxon>
        <taxon>Viridiplantae</taxon>
        <taxon>Streptophyta</taxon>
        <taxon>Embryophyta</taxon>
        <taxon>Tracheophyta</taxon>
        <taxon>Spermatophyta</taxon>
        <taxon>Magnoliopsida</taxon>
        <taxon>eudicotyledons</taxon>
        <taxon>Gunneridae</taxon>
        <taxon>Pentapetalae</taxon>
        <taxon>asterids</taxon>
        <taxon>campanulids</taxon>
        <taxon>Asterales</taxon>
        <taxon>Asteraceae</taxon>
        <taxon>Asteroideae</taxon>
        <taxon>Heliantheae alliance</taxon>
        <taxon>Madieae</taxon>
        <taxon>Madiinae</taxon>
        <taxon>Deinandra</taxon>
    </lineage>
</organism>
<feature type="compositionally biased region" description="Pro residues" evidence="1">
    <location>
        <begin position="100"/>
        <end position="116"/>
    </location>
</feature>
<gene>
    <name evidence="2" type="ORF">SSX86_033226</name>
</gene>
<evidence type="ECO:0000313" key="2">
    <source>
        <dbReference type="EMBL" id="KAK9047812.1"/>
    </source>
</evidence>
<sequence length="135" mass="14616">MASQNPRNLYPQILQSNPDSSSLPTPSAPSLYPSLDIHDLNEDLFPEDLHLHTSEEVVVKIPKIVHLIDKQQSIELASGALEIVRLRQGDAVVAVLARRPSPPPLPAKLSPSPPLPAMAEGPPDIVAQFRTGGRE</sequence>
<dbReference type="EMBL" id="JBCNJP010026291">
    <property type="protein sequence ID" value="KAK9047812.1"/>
    <property type="molecule type" value="Genomic_DNA"/>
</dbReference>
<comment type="caution">
    <text evidence="2">The sequence shown here is derived from an EMBL/GenBank/DDBJ whole genome shotgun (WGS) entry which is preliminary data.</text>
</comment>
<feature type="region of interest" description="Disordered" evidence="1">
    <location>
        <begin position="1"/>
        <end position="31"/>
    </location>
</feature>
<name>A0AAP0C6B4_9ASTR</name>